<dbReference type="AlphaFoldDB" id="A0A1V3IGC4"/>
<comment type="caution">
    <text evidence="4">The sequence shown here is derived from an EMBL/GenBank/DDBJ whole genome shotgun (WGS) entry which is preliminary data.</text>
</comment>
<dbReference type="EMBL" id="MLHJ01000110">
    <property type="protein sequence ID" value="OOF40060.1"/>
    <property type="molecule type" value="Genomic_DNA"/>
</dbReference>
<comment type="similarity">
    <text evidence="1">Belongs to the TrbG/VirB9 family.</text>
</comment>
<sequence length="290" mass="33037">MRKMSLLAVAVCLFSQGVYAVSIPVKSRYDNRMQTQTYNALDVTEIKLKDGFGTAILFDNDERIVDMASGFSDGWEFKDTANVIYIKPIALEVEGSEGEKVTFEPEVKKWDTNLLVMTTKRNYVFDLVLVDDVKKVSYQVNFRYPEEERKQVQKRAKQAKEITEQEQIESALQKVQAPKNWDFSMKVRKGSETIAPDYAYDDGLFTYLGFARDKTFPAVFLLEGKQESLLNTHVKEDGRYQALVIQKTAEKFVLRSGDKVVGIFNGSYGKNPTSYKTTVSDEITRDVVGE</sequence>
<dbReference type="RefSeq" id="WP_077417727.1">
    <property type="nucleotide sequence ID" value="NZ_MLHJ01000110.1"/>
</dbReference>
<dbReference type="Gene3D" id="2.60.40.2500">
    <property type="match status" value="1"/>
</dbReference>
<name>A0A1V3IGC4_9PAST</name>
<protein>
    <submittedName>
        <fullName evidence="4">P-type conjugative transfer protein VirB9</fullName>
    </submittedName>
</protein>
<dbReference type="InterPro" id="IPR010258">
    <property type="entry name" value="Conjugal_tfr_TrbG/VirB9/CagX"/>
</dbReference>
<dbReference type="Proteomes" id="UP000189433">
    <property type="component" value="Unassembled WGS sequence"/>
</dbReference>
<accession>A0A1V3IGC4</accession>
<evidence type="ECO:0000313" key="5">
    <source>
        <dbReference type="Proteomes" id="UP000189433"/>
    </source>
</evidence>
<proteinExistence type="inferred from homology"/>
<evidence type="ECO:0000256" key="2">
    <source>
        <dbReference type="ARBA" id="ARBA00022729"/>
    </source>
</evidence>
<dbReference type="Pfam" id="PF03524">
    <property type="entry name" value="CagX"/>
    <property type="match status" value="1"/>
</dbReference>
<dbReference type="OrthoDB" id="5357875at2"/>
<dbReference type="InterPro" id="IPR038161">
    <property type="entry name" value="VirB9/CagX/TrbG_C_sf"/>
</dbReference>
<dbReference type="CDD" id="cd06911">
    <property type="entry name" value="VirB9_CagX_TrbG"/>
    <property type="match status" value="1"/>
</dbReference>
<dbReference type="InterPro" id="IPR033645">
    <property type="entry name" value="VirB9/CagX/TrbG_C"/>
</dbReference>
<keyword evidence="5" id="KW-1185">Reference proteome</keyword>
<reference evidence="4 5" key="1">
    <citation type="submission" date="2016-10" db="EMBL/GenBank/DDBJ databases">
        <title>Rodentibacter gen. nov. and new species.</title>
        <authorList>
            <person name="Christensen H."/>
        </authorList>
    </citation>
    <scope>NUCLEOTIDE SEQUENCE [LARGE SCALE GENOMIC DNA]</scope>
    <source>
        <strain evidence="4 5">CCUG17206</strain>
    </source>
</reference>
<evidence type="ECO:0000313" key="4">
    <source>
        <dbReference type="EMBL" id="OOF40060.1"/>
    </source>
</evidence>
<feature type="chain" id="PRO_5012098478" evidence="3">
    <location>
        <begin position="21"/>
        <end position="290"/>
    </location>
</feature>
<feature type="signal peptide" evidence="3">
    <location>
        <begin position="1"/>
        <end position="20"/>
    </location>
</feature>
<evidence type="ECO:0000256" key="3">
    <source>
        <dbReference type="SAM" id="SignalP"/>
    </source>
</evidence>
<gene>
    <name evidence="4" type="ORF">BKK50_09985</name>
</gene>
<dbReference type="NCBIfam" id="TIGR02781">
    <property type="entry name" value="VirB9"/>
    <property type="match status" value="1"/>
</dbReference>
<keyword evidence="2 3" id="KW-0732">Signal</keyword>
<evidence type="ECO:0000256" key="1">
    <source>
        <dbReference type="ARBA" id="ARBA00006135"/>
    </source>
</evidence>
<organism evidence="4 5">
    <name type="scientific">Rodentibacter rarus</name>
    <dbReference type="NCBI Taxonomy" id="1908260"/>
    <lineage>
        <taxon>Bacteria</taxon>
        <taxon>Pseudomonadati</taxon>
        <taxon>Pseudomonadota</taxon>
        <taxon>Gammaproteobacteria</taxon>
        <taxon>Pasteurellales</taxon>
        <taxon>Pasteurellaceae</taxon>
        <taxon>Rodentibacter</taxon>
    </lineage>
</organism>
<dbReference type="STRING" id="1908260.BKK50_09985"/>
<dbReference type="InterPro" id="IPR014148">
    <property type="entry name" value="VirB9"/>
</dbReference>